<evidence type="ECO:0000313" key="3">
    <source>
        <dbReference type="Proteomes" id="UP001392437"/>
    </source>
</evidence>
<dbReference type="Proteomes" id="UP001392437">
    <property type="component" value="Unassembled WGS sequence"/>
</dbReference>
<evidence type="ECO:0000313" key="2">
    <source>
        <dbReference type="EMBL" id="KAK8101396.1"/>
    </source>
</evidence>
<proteinExistence type="predicted"/>
<reference evidence="2 3" key="1">
    <citation type="submission" date="2023-01" db="EMBL/GenBank/DDBJ databases">
        <title>Analysis of 21 Apiospora genomes using comparative genomics revels a genus with tremendous synthesis potential of carbohydrate active enzymes and secondary metabolites.</title>
        <authorList>
            <person name="Sorensen T."/>
        </authorList>
    </citation>
    <scope>NUCLEOTIDE SEQUENCE [LARGE SCALE GENOMIC DNA]</scope>
    <source>
        <strain evidence="2 3">CBS 117206</strain>
    </source>
</reference>
<dbReference type="AlphaFoldDB" id="A0AAW0QI40"/>
<dbReference type="EMBL" id="JAQQWP010000009">
    <property type="protein sequence ID" value="KAK8101396.1"/>
    <property type="molecule type" value="Genomic_DNA"/>
</dbReference>
<evidence type="ECO:0000256" key="1">
    <source>
        <dbReference type="SAM" id="MobiDB-lite"/>
    </source>
</evidence>
<accession>A0AAW0QI40</accession>
<comment type="caution">
    <text evidence="2">The sequence shown here is derived from an EMBL/GenBank/DDBJ whole genome shotgun (WGS) entry which is preliminary data.</text>
</comment>
<keyword evidence="3" id="KW-1185">Reference proteome</keyword>
<feature type="compositionally biased region" description="Polar residues" evidence="1">
    <location>
        <begin position="24"/>
        <end position="34"/>
    </location>
</feature>
<name>A0AAW0QI40_9PEZI</name>
<organism evidence="2 3">
    <name type="scientific">Apiospora kogelbergensis</name>
    <dbReference type="NCBI Taxonomy" id="1337665"/>
    <lineage>
        <taxon>Eukaryota</taxon>
        <taxon>Fungi</taxon>
        <taxon>Dikarya</taxon>
        <taxon>Ascomycota</taxon>
        <taxon>Pezizomycotina</taxon>
        <taxon>Sordariomycetes</taxon>
        <taxon>Xylariomycetidae</taxon>
        <taxon>Amphisphaeriales</taxon>
        <taxon>Apiosporaceae</taxon>
        <taxon>Apiospora</taxon>
    </lineage>
</organism>
<sequence>MSPPKRNRLSAGCYIYFQKHSPGATQLSQSTTDTGRVRSPKPSPVKVESNRNICQKHQQSHCPSCVFHLDPEKGVWEDAEIIKDRKVDLPESWATQPLFGDQARFNAADYSQAGLYLYRPKKGAISETQDLVKYKPPQRDTNPAPEKSWFVYCPQCQLSYLVGSEGPDEAANHPAHLAQAETQKRTIAVFINGEGEQITTNKDNDNGGPRWNSRFSVYYGPGSRYNGGGTTHGYKDESHLLYMALSNALANFADQVPRRRRREIQNRYAVTNSHRFLRDYSVFRLLVLVGPGLHQFMPLIGPTAARDYMDTEALLAAQDVRWRWNAARVKAKESIADEVRNLAGMGIQVEWYEYEGSSCPLP</sequence>
<feature type="region of interest" description="Disordered" evidence="1">
    <location>
        <begin position="24"/>
        <end position="45"/>
    </location>
</feature>
<gene>
    <name evidence="2" type="ORF">PG999_011770</name>
</gene>
<protein>
    <submittedName>
        <fullName evidence="2">Uncharacterized protein</fullName>
    </submittedName>
</protein>